<accession>A0ABV2J579</accession>
<feature type="domain" description="DUF218" evidence="2">
    <location>
        <begin position="64"/>
        <end position="203"/>
    </location>
</feature>
<name>A0ABV2J579_9HYPH</name>
<evidence type="ECO:0000313" key="3">
    <source>
        <dbReference type="EMBL" id="MET3615917.1"/>
    </source>
</evidence>
<protein>
    <submittedName>
        <fullName evidence="3">Uncharacterized SAM-binding protein YcdF (DUF218 family)</fullName>
    </submittedName>
</protein>
<evidence type="ECO:0000259" key="2">
    <source>
        <dbReference type="Pfam" id="PF02698"/>
    </source>
</evidence>
<gene>
    <name evidence="3" type="ORF">ABID16_004264</name>
</gene>
<comment type="caution">
    <text evidence="3">The sequence shown here is derived from an EMBL/GenBank/DDBJ whole genome shotgun (WGS) entry which is preliminary data.</text>
</comment>
<keyword evidence="1" id="KW-0472">Membrane</keyword>
<keyword evidence="1" id="KW-1133">Transmembrane helix</keyword>
<evidence type="ECO:0000313" key="4">
    <source>
        <dbReference type="Proteomes" id="UP001549047"/>
    </source>
</evidence>
<reference evidence="3 4" key="1">
    <citation type="submission" date="2024-06" db="EMBL/GenBank/DDBJ databases">
        <title>Genomic Encyclopedia of Type Strains, Phase IV (KMG-IV): sequencing the most valuable type-strain genomes for metagenomic binning, comparative biology and taxonomic classification.</title>
        <authorList>
            <person name="Goeker M."/>
        </authorList>
    </citation>
    <scope>NUCLEOTIDE SEQUENCE [LARGE SCALE GENOMIC DNA]</scope>
    <source>
        <strain evidence="3 4">DSM 29780</strain>
    </source>
</reference>
<evidence type="ECO:0000256" key="1">
    <source>
        <dbReference type="SAM" id="Phobius"/>
    </source>
</evidence>
<dbReference type="PANTHER" id="PTHR30336:SF4">
    <property type="entry name" value="ENVELOPE BIOGENESIS FACTOR ELYC"/>
    <property type="match status" value="1"/>
</dbReference>
<dbReference type="CDD" id="cd06259">
    <property type="entry name" value="YdcF-like"/>
    <property type="match status" value="1"/>
</dbReference>
<dbReference type="InterPro" id="IPR003848">
    <property type="entry name" value="DUF218"/>
</dbReference>
<dbReference type="Pfam" id="PF02698">
    <property type="entry name" value="DUF218"/>
    <property type="match status" value="1"/>
</dbReference>
<feature type="transmembrane region" description="Helical" evidence="1">
    <location>
        <begin position="30"/>
        <end position="49"/>
    </location>
</feature>
<keyword evidence="4" id="KW-1185">Reference proteome</keyword>
<dbReference type="Proteomes" id="UP001549047">
    <property type="component" value="Unassembled WGS sequence"/>
</dbReference>
<dbReference type="RefSeq" id="WP_354558383.1">
    <property type="nucleotide sequence ID" value="NZ_JBEPMB010000010.1"/>
</dbReference>
<dbReference type="PANTHER" id="PTHR30336">
    <property type="entry name" value="INNER MEMBRANE PROTEIN, PROBABLE PERMEASE"/>
    <property type="match status" value="1"/>
</dbReference>
<dbReference type="EMBL" id="JBEPMB010000010">
    <property type="protein sequence ID" value="MET3615917.1"/>
    <property type="molecule type" value="Genomic_DNA"/>
</dbReference>
<sequence length="229" mass="25665">MAHVNARTQRDSRGTWQPARPIYRVFLRRLSYVVLILAGLLFGGFLRFADAVAGLTPPEKPKADAVVVLTGGTQRIDQAVNLLETGTGQRLLISGVHPDTSAARIREMTRAPQSLFVCCVDLGYDAIDTVGNALETAKWVNAHKYRRVLVVTSNYHMPRSLLELHRIDPETQYIGYPIVYTDLKSENWMAMPEVVKAMVSEYVKLLGATIRAHLFTPDTSSLRSRKNER</sequence>
<proteinExistence type="predicted"/>
<organism evidence="3 4">
    <name type="scientific">Rhizobium aquaticum</name>
    <dbReference type="NCBI Taxonomy" id="1549636"/>
    <lineage>
        <taxon>Bacteria</taxon>
        <taxon>Pseudomonadati</taxon>
        <taxon>Pseudomonadota</taxon>
        <taxon>Alphaproteobacteria</taxon>
        <taxon>Hyphomicrobiales</taxon>
        <taxon>Rhizobiaceae</taxon>
        <taxon>Rhizobium/Agrobacterium group</taxon>
        <taxon>Rhizobium</taxon>
    </lineage>
</organism>
<keyword evidence="1" id="KW-0812">Transmembrane</keyword>
<dbReference type="InterPro" id="IPR051599">
    <property type="entry name" value="Cell_Envelope_Assoc"/>
</dbReference>